<dbReference type="EMBL" id="GBRH01209745">
    <property type="protein sequence ID" value="JAD88150.1"/>
    <property type="molecule type" value="Transcribed_RNA"/>
</dbReference>
<reference evidence="2" key="2">
    <citation type="journal article" date="2015" name="Data Brief">
        <title>Shoot transcriptome of the giant reed, Arundo donax.</title>
        <authorList>
            <person name="Barrero R.A."/>
            <person name="Guerrero F.D."/>
            <person name="Moolhuijzen P."/>
            <person name="Goolsby J.A."/>
            <person name="Tidwell J."/>
            <person name="Bellgard S.E."/>
            <person name="Bellgard M.I."/>
        </authorList>
    </citation>
    <scope>NUCLEOTIDE SEQUENCE</scope>
    <source>
        <tissue evidence="2">Shoot tissue taken approximately 20 cm above the soil surface</tissue>
    </source>
</reference>
<proteinExistence type="predicted"/>
<feature type="compositionally biased region" description="Basic residues" evidence="1">
    <location>
        <begin position="1"/>
        <end position="26"/>
    </location>
</feature>
<protein>
    <submittedName>
        <fullName evidence="2">Uncharacterized protein</fullName>
    </submittedName>
</protein>
<evidence type="ECO:0000256" key="1">
    <source>
        <dbReference type="SAM" id="MobiDB-lite"/>
    </source>
</evidence>
<feature type="compositionally biased region" description="Basic and acidic residues" evidence="1">
    <location>
        <begin position="37"/>
        <end position="48"/>
    </location>
</feature>
<accession>A0A0A9DR86</accession>
<evidence type="ECO:0000313" key="2">
    <source>
        <dbReference type="EMBL" id="JAD88150.1"/>
    </source>
</evidence>
<name>A0A0A9DR86_ARUDO</name>
<organism evidence="2">
    <name type="scientific">Arundo donax</name>
    <name type="common">Giant reed</name>
    <name type="synonym">Donax arundinaceus</name>
    <dbReference type="NCBI Taxonomy" id="35708"/>
    <lineage>
        <taxon>Eukaryota</taxon>
        <taxon>Viridiplantae</taxon>
        <taxon>Streptophyta</taxon>
        <taxon>Embryophyta</taxon>
        <taxon>Tracheophyta</taxon>
        <taxon>Spermatophyta</taxon>
        <taxon>Magnoliopsida</taxon>
        <taxon>Liliopsida</taxon>
        <taxon>Poales</taxon>
        <taxon>Poaceae</taxon>
        <taxon>PACMAD clade</taxon>
        <taxon>Arundinoideae</taxon>
        <taxon>Arundineae</taxon>
        <taxon>Arundo</taxon>
    </lineage>
</organism>
<reference evidence="2" key="1">
    <citation type="submission" date="2014-09" db="EMBL/GenBank/DDBJ databases">
        <authorList>
            <person name="Magalhaes I.L.F."/>
            <person name="Oliveira U."/>
            <person name="Santos F.R."/>
            <person name="Vidigal T.H.D.A."/>
            <person name="Brescovit A.D."/>
            <person name="Santos A.J."/>
        </authorList>
    </citation>
    <scope>NUCLEOTIDE SEQUENCE</scope>
    <source>
        <tissue evidence="2">Shoot tissue taken approximately 20 cm above the soil surface</tissue>
    </source>
</reference>
<dbReference type="AlphaFoldDB" id="A0A0A9DR86"/>
<sequence length="55" mass="6400">MLRRLHSQLRIHGHPRLPHVRRRRQVSSHAEPAPGEDQLKAGDLHDPDQPVFQIL</sequence>
<feature type="region of interest" description="Disordered" evidence="1">
    <location>
        <begin position="1"/>
        <end position="55"/>
    </location>
</feature>